<proteinExistence type="predicted"/>
<keyword evidence="2" id="KW-1185">Reference proteome</keyword>
<protein>
    <submittedName>
        <fullName evidence="1">Uncharacterized protein</fullName>
    </submittedName>
</protein>
<organism evidence="1 2">
    <name type="scientific">Ktedonospora formicarum</name>
    <dbReference type="NCBI Taxonomy" id="2778364"/>
    <lineage>
        <taxon>Bacteria</taxon>
        <taxon>Bacillati</taxon>
        <taxon>Chloroflexota</taxon>
        <taxon>Ktedonobacteria</taxon>
        <taxon>Ktedonobacterales</taxon>
        <taxon>Ktedonobacteraceae</taxon>
        <taxon>Ktedonospora</taxon>
    </lineage>
</organism>
<sequence>MATDASPEVCVKLSPWEKPGRPRKAYVCIQTILVLRIDPEKKDIAAPLPCIWRRGRL</sequence>
<accession>A0A8J3HZ86</accession>
<dbReference type="EMBL" id="BNJF01000002">
    <property type="protein sequence ID" value="GHO46952.1"/>
    <property type="molecule type" value="Genomic_DNA"/>
</dbReference>
<reference evidence="1" key="1">
    <citation type="submission" date="2020-10" db="EMBL/GenBank/DDBJ databases">
        <title>Taxonomic study of unclassified bacteria belonging to the class Ktedonobacteria.</title>
        <authorList>
            <person name="Yabe S."/>
            <person name="Wang C.M."/>
            <person name="Zheng Y."/>
            <person name="Sakai Y."/>
            <person name="Cavaletti L."/>
            <person name="Monciardini P."/>
            <person name="Donadio S."/>
        </authorList>
    </citation>
    <scope>NUCLEOTIDE SEQUENCE</scope>
    <source>
        <strain evidence="1">SOSP1-1</strain>
    </source>
</reference>
<evidence type="ECO:0000313" key="2">
    <source>
        <dbReference type="Proteomes" id="UP000612362"/>
    </source>
</evidence>
<dbReference type="Proteomes" id="UP000612362">
    <property type="component" value="Unassembled WGS sequence"/>
</dbReference>
<name>A0A8J3HZ86_9CHLR</name>
<gene>
    <name evidence="1" type="ORF">KSX_51150</name>
</gene>
<dbReference type="AlphaFoldDB" id="A0A8J3HZ86"/>
<comment type="caution">
    <text evidence="1">The sequence shown here is derived from an EMBL/GenBank/DDBJ whole genome shotgun (WGS) entry which is preliminary data.</text>
</comment>
<evidence type="ECO:0000313" key="1">
    <source>
        <dbReference type="EMBL" id="GHO46952.1"/>
    </source>
</evidence>